<reference evidence="8 9" key="1">
    <citation type="submission" date="2018-10" db="EMBL/GenBank/DDBJ databases">
        <title>Bacillus Keqinensis sp. nov., a moderately halophilic bacterium isolated from a saline-alkaline lake.</title>
        <authorList>
            <person name="Wang H."/>
        </authorList>
    </citation>
    <scope>NUCLEOTIDE SEQUENCE [LARGE SCALE GENOMIC DNA]</scope>
    <source>
        <strain evidence="8 9">KQ-3</strain>
    </source>
</reference>
<keyword evidence="3 6" id="KW-0547">Nucleotide-binding</keyword>
<name>A0A3M7TN29_9BACI</name>
<evidence type="ECO:0000313" key="9">
    <source>
        <dbReference type="Proteomes" id="UP000278746"/>
    </source>
</evidence>
<evidence type="ECO:0000256" key="2">
    <source>
        <dbReference type="ARBA" id="ARBA00022679"/>
    </source>
</evidence>
<dbReference type="GO" id="GO:0004674">
    <property type="term" value="F:protein serine/threonine kinase activity"/>
    <property type="evidence" value="ECO:0007669"/>
    <property type="project" value="UniProtKB-KW"/>
</dbReference>
<dbReference type="GO" id="GO:0106310">
    <property type="term" value="F:protein serine kinase activity"/>
    <property type="evidence" value="ECO:0007669"/>
    <property type="project" value="RHEA"/>
</dbReference>
<evidence type="ECO:0000256" key="1">
    <source>
        <dbReference type="ARBA" id="ARBA00022527"/>
    </source>
</evidence>
<dbReference type="SUPFAM" id="SSF55874">
    <property type="entry name" value="ATPase domain of HSP90 chaperone/DNA topoisomerase II/histidine kinase"/>
    <property type="match status" value="1"/>
</dbReference>
<dbReference type="NCBIfam" id="NF003144">
    <property type="entry name" value="PRK04069.1"/>
    <property type="match status" value="1"/>
</dbReference>
<keyword evidence="5 6" id="KW-0067">ATP-binding</keyword>
<sequence length="165" mass="17878">MSTTKPDFIEMKLPAKPEYVGVVRLTVSGIANRLGYSYDDIEDIKIAVAEACTNVVNHAYKGEADSEPVMTIGCGVYEDRLELMVADKGNSFDVDSLKQNLGPVSAEQPVEELKEGGLGLFLIETLMDKVEISGDSGVIIVMTKFLQRDGVERNGNGISTSTTQQ</sequence>
<evidence type="ECO:0000256" key="4">
    <source>
        <dbReference type="ARBA" id="ARBA00022777"/>
    </source>
</evidence>
<accession>A0A3M7TN29</accession>
<proteinExistence type="inferred from homology"/>
<dbReference type="InterPro" id="IPR036890">
    <property type="entry name" value="HATPase_C_sf"/>
</dbReference>
<dbReference type="PANTHER" id="PTHR35526:SF9">
    <property type="entry name" value="SERINE-PROTEIN KINASE RSBW"/>
    <property type="match status" value="1"/>
</dbReference>
<evidence type="ECO:0000256" key="6">
    <source>
        <dbReference type="HAMAP-Rule" id="MF_00638"/>
    </source>
</evidence>
<gene>
    <name evidence="6 8" type="primary">rsbW</name>
    <name evidence="8" type="ORF">EBO34_19765</name>
</gene>
<dbReference type="Gene3D" id="3.30.565.10">
    <property type="entry name" value="Histidine kinase-like ATPase, C-terminal domain"/>
    <property type="match status" value="1"/>
</dbReference>
<evidence type="ECO:0000256" key="5">
    <source>
        <dbReference type="ARBA" id="ARBA00022840"/>
    </source>
</evidence>
<dbReference type="Pfam" id="PF13581">
    <property type="entry name" value="HATPase_c_2"/>
    <property type="match status" value="1"/>
</dbReference>
<dbReference type="RefSeq" id="WP_122901856.1">
    <property type="nucleotide sequence ID" value="NZ_RHIB01000004.1"/>
</dbReference>
<keyword evidence="2 6" id="KW-0808">Transferase</keyword>
<organism evidence="8 9">
    <name type="scientific">Alteribacter keqinensis</name>
    <dbReference type="NCBI Taxonomy" id="2483800"/>
    <lineage>
        <taxon>Bacteria</taxon>
        <taxon>Bacillati</taxon>
        <taxon>Bacillota</taxon>
        <taxon>Bacilli</taxon>
        <taxon>Bacillales</taxon>
        <taxon>Bacillaceae</taxon>
        <taxon>Alteribacter</taxon>
    </lineage>
</organism>
<protein>
    <recommendedName>
        <fullName evidence="6">Serine-protein kinase RsbW</fullName>
        <ecNumber evidence="6">2.7.11.1</ecNumber>
    </recommendedName>
    <alternativeName>
        <fullName evidence="6">Anti-sigma-B factor</fullName>
    </alternativeName>
    <alternativeName>
        <fullName evidence="6">Sigma-B negative effector RsbW</fullName>
    </alternativeName>
</protein>
<evidence type="ECO:0000259" key="7">
    <source>
        <dbReference type="Pfam" id="PF13581"/>
    </source>
</evidence>
<dbReference type="CDD" id="cd16936">
    <property type="entry name" value="HATPase_RsbW-like"/>
    <property type="match status" value="1"/>
</dbReference>
<comment type="function">
    <text evidence="6">Negative regulator of sigma-B activity. Phosphorylates and inactivates its specific antagonist protein, RsbV. Upon phosphorylation of RsbV, RsbW is released and binds to sigma-B, thereby blocking its ability to form an RNA polymerase holoenzyme (E-sigma-B).</text>
</comment>
<dbReference type="InterPro" id="IPR050267">
    <property type="entry name" value="Anti-sigma-factor_SerPK"/>
</dbReference>
<dbReference type="Proteomes" id="UP000278746">
    <property type="component" value="Unassembled WGS sequence"/>
</dbReference>
<dbReference type="AlphaFoldDB" id="A0A3M7TN29"/>
<comment type="similarity">
    <text evidence="6">Belongs to the anti-sigma-factor family.</text>
</comment>
<comment type="catalytic activity">
    <reaction evidence="6">
        <text>L-threonyl-[protein] + ATP = O-phospho-L-threonyl-[protein] + ADP + H(+)</text>
        <dbReference type="Rhea" id="RHEA:46608"/>
        <dbReference type="Rhea" id="RHEA-COMP:11060"/>
        <dbReference type="Rhea" id="RHEA-COMP:11605"/>
        <dbReference type="ChEBI" id="CHEBI:15378"/>
        <dbReference type="ChEBI" id="CHEBI:30013"/>
        <dbReference type="ChEBI" id="CHEBI:30616"/>
        <dbReference type="ChEBI" id="CHEBI:61977"/>
        <dbReference type="ChEBI" id="CHEBI:456216"/>
        <dbReference type="EC" id="2.7.11.1"/>
    </reaction>
</comment>
<dbReference type="InterPro" id="IPR010193">
    <property type="entry name" value="RsbW"/>
</dbReference>
<feature type="domain" description="Histidine kinase/HSP90-like ATPase" evidence="7">
    <location>
        <begin position="13"/>
        <end position="144"/>
    </location>
</feature>
<dbReference type="InterPro" id="IPR003594">
    <property type="entry name" value="HATPase_dom"/>
</dbReference>
<evidence type="ECO:0000313" key="8">
    <source>
        <dbReference type="EMBL" id="RNA66353.1"/>
    </source>
</evidence>
<keyword evidence="9" id="KW-1185">Reference proteome</keyword>
<comment type="catalytic activity">
    <reaction evidence="6">
        <text>L-seryl-[protein] + ATP = O-phospho-L-seryl-[protein] + ADP + H(+)</text>
        <dbReference type="Rhea" id="RHEA:17989"/>
        <dbReference type="Rhea" id="RHEA-COMP:9863"/>
        <dbReference type="Rhea" id="RHEA-COMP:11604"/>
        <dbReference type="ChEBI" id="CHEBI:15378"/>
        <dbReference type="ChEBI" id="CHEBI:29999"/>
        <dbReference type="ChEBI" id="CHEBI:30616"/>
        <dbReference type="ChEBI" id="CHEBI:83421"/>
        <dbReference type="ChEBI" id="CHEBI:456216"/>
        <dbReference type="EC" id="2.7.11.1"/>
    </reaction>
</comment>
<keyword evidence="4 6" id="KW-0418">Kinase</keyword>
<comment type="caution">
    <text evidence="8">The sequence shown here is derived from an EMBL/GenBank/DDBJ whole genome shotgun (WGS) entry which is preliminary data.</text>
</comment>
<dbReference type="EC" id="2.7.11.1" evidence="6"/>
<keyword evidence="1 6" id="KW-0723">Serine/threonine-protein kinase</keyword>
<dbReference type="EMBL" id="RHIB01000004">
    <property type="protein sequence ID" value="RNA66353.1"/>
    <property type="molecule type" value="Genomic_DNA"/>
</dbReference>
<dbReference type="HAMAP" id="MF_00638">
    <property type="entry name" value="Anti_sigma_B"/>
    <property type="match status" value="1"/>
</dbReference>
<dbReference type="GO" id="GO:0005524">
    <property type="term" value="F:ATP binding"/>
    <property type="evidence" value="ECO:0007669"/>
    <property type="project" value="UniProtKB-KW"/>
</dbReference>
<dbReference type="PANTHER" id="PTHR35526">
    <property type="entry name" value="ANTI-SIGMA-F FACTOR RSBW-RELATED"/>
    <property type="match status" value="1"/>
</dbReference>
<dbReference type="NCBIfam" id="TIGR01924">
    <property type="entry name" value="rsbW_low_gc"/>
    <property type="match status" value="1"/>
</dbReference>
<dbReference type="OrthoDB" id="9798941at2"/>
<dbReference type="GO" id="GO:0016989">
    <property type="term" value="F:sigma factor antagonist activity"/>
    <property type="evidence" value="ECO:0007669"/>
    <property type="project" value="InterPro"/>
</dbReference>
<evidence type="ECO:0000256" key="3">
    <source>
        <dbReference type="ARBA" id="ARBA00022741"/>
    </source>
</evidence>